<organism evidence="7 8">
    <name type="scientific">Pseudosulfitobacter koreensis</name>
    <dbReference type="NCBI Taxonomy" id="2968472"/>
    <lineage>
        <taxon>Bacteria</taxon>
        <taxon>Pseudomonadati</taxon>
        <taxon>Pseudomonadota</taxon>
        <taxon>Alphaproteobacteria</taxon>
        <taxon>Rhodobacterales</taxon>
        <taxon>Roseobacteraceae</taxon>
        <taxon>Pseudosulfitobacter</taxon>
    </lineage>
</organism>
<dbReference type="Gene3D" id="2.40.30.170">
    <property type="match status" value="1"/>
</dbReference>
<dbReference type="InterPro" id="IPR058625">
    <property type="entry name" value="MdtA-like_BSH"/>
</dbReference>
<dbReference type="Pfam" id="PF25954">
    <property type="entry name" value="Beta-barrel_RND_2"/>
    <property type="match status" value="1"/>
</dbReference>
<dbReference type="NCBIfam" id="TIGR01730">
    <property type="entry name" value="RND_mfp"/>
    <property type="match status" value="1"/>
</dbReference>
<dbReference type="Pfam" id="PF25917">
    <property type="entry name" value="BSH_RND"/>
    <property type="match status" value="1"/>
</dbReference>
<evidence type="ECO:0000259" key="3">
    <source>
        <dbReference type="Pfam" id="PF25876"/>
    </source>
</evidence>
<dbReference type="Gene3D" id="2.40.50.100">
    <property type="match status" value="1"/>
</dbReference>
<protein>
    <submittedName>
        <fullName evidence="7">Efflux RND transporter periplasmic adaptor subunit</fullName>
    </submittedName>
</protein>
<gene>
    <name evidence="7" type="ORF">NTA49_06480</name>
</gene>
<accession>A0ABT1YZ73</accession>
<dbReference type="SUPFAM" id="SSF111369">
    <property type="entry name" value="HlyD-like secretion proteins"/>
    <property type="match status" value="1"/>
</dbReference>
<feature type="domain" description="YknX-like C-terminal permuted SH3-like" evidence="6">
    <location>
        <begin position="272"/>
        <end position="339"/>
    </location>
</feature>
<dbReference type="Gene3D" id="1.10.287.470">
    <property type="entry name" value="Helix hairpin bin"/>
    <property type="match status" value="1"/>
</dbReference>
<feature type="domain" description="Multidrug resistance protein MdtA-like alpha-helical hairpin" evidence="3">
    <location>
        <begin position="95"/>
        <end position="153"/>
    </location>
</feature>
<sequence>MIAVFVATGVFGTQLLLRGGEDAGQQGQDRQPTRVGVTSPQMRSIEDAVSAVGTLRPVRAVDIVPNVAGRVSDVLVTSGQKVSAGDLLIALDDRAARAALAEAQATLNETEQEYSRYRQLEDSNAAAEARLEEARGAFRRAEAAVMMAEANLEDRTVTAPFAGTLGVIDTEPGSFLNGNQAVTRLADLSAVEVSATLPERYFRQVRPGQTLEITTPSYPNATFEGQVTLRAPEIDLGTRSFEIRAEIDNDDGRLVGGMFARVRLVLDTYEGMTLSEDAIISEGMAVYVYTVADGTAERTEIEIGTTRGTMTEVREGLEIDDRIVVAGWDQLTDGAPVAVEENPAERGDE</sequence>
<keyword evidence="2" id="KW-0175">Coiled coil</keyword>
<reference evidence="7" key="1">
    <citation type="submission" date="2022-07" db="EMBL/GenBank/DDBJ databases">
        <title>Pseudosulfitobacter sp. strain AP-MA-4, whole genome sequence.</title>
        <authorList>
            <person name="Jiang Y."/>
        </authorList>
    </citation>
    <scope>NUCLEOTIDE SEQUENCE</scope>
    <source>
        <strain evidence="7">AP-MA-4</strain>
    </source>
</reference>
<dbReference type="PANTHER" id="PTHR30469:SF11">
    <property type="entry name" value="BLL4320 PROTEIN"/>
    <property type="match status" value="1"/>
</dbReference>
<dbReference type="EMBL" id="JANKJG010000003">
    <property type="protein sequence ID" value="MCR8826180.1"/>
    <property type="molecule type" value="Genomic_DNA"/>
</dbReference>
<evidence type="ECO:0000259" key="6">
    <source>
        <dbReference type="Pfam" id="PF25989"/>
    </source>
</evidence>
<feature type="domain" description="CusB-like beta-barrel" evidence="5">
    <location>
        <begin position="193"/>
        <end position="265"/>
    </location>
</feature>
<comment type="caution">
    <text evidence="7">The sequence shown here is derived from an EMBL/GenBank/DDBJ whole genome shotgun (WGS) entry which is preliminary data.</text>
</comment>
<dbReference type="InterPro" id="IPR058624">
    <property type="entry name" value="MdtA-like_HH"/>
</dbReference>
<comment type="similarity">
    <text evidence="1">Belongs to the membrane fusion protein (MFP) (TC 8.A.1) family.</text>
</comment>
<dbReference type="Pfam" id="PF25876">
    <property type="entry name" value="HH_MFP_RND"/>
    <property type="match status" value="1"/>
</dbReference>
<keyword evidence="8" id="KW-1185">Reference proteome</keyword>
<dbReference type="InterPro" id="IPR058637">
    <property type="entry name" value="YknX-like_C"/>
</dbReference>
<evidence type="ECO:0000313" key="7">
    <source>
        <dbReference type="EMBL" id="MCR8826180.1"/>
    </source>
</evidence>
<dbReference type="Gene3D" id="2.40.420.20">
    <property type="match status" value="1"/>
</dbReference>
<dbReference type="PANTHER" id="PTHR30469">
    <property type="entry name" value="MULTIDRUG RESISTANCE PROTEIN MDTA"/>
    <property type="match status" value="1"/>
</dbReference>
<evidence type="ECO:0000259" key="5">
    <source>
        <dbReference type="Pfam" id="PF25954"/>
    </source>
</evidence>
<evidence type="ECO:0000313" key="8">
    <source>
        <dbReference type="Proteomes" id="UP001165396"/>
    </source>
</evidence>
<evidence type="ECO:0000256" key="1">
    <source>
        <dbReference type="ARBA" id="ARBA00009477"/>
    </source>
</evidence>
<evidence type="ECO:0000256" key="2">
    <source>
        <dbReference type="SAM" id="Coils"/>
    </source>
</evidence>
<feature type="coiled-coil region" evidence="2">
    <location>
        <begin position="93"/>
        <end position="151"/>
    </location>
</feature>
<proteinExistence type="inferred from homology"/>
<evidence type="ECO:0000259" key="4">
    <source>
        <dbReference type="Pfam" id="PF25917"/>
    </source>
</evidence>
<dbReference type="Proteomes" id="UP001165396">
    <property type="component" value="Unassembled WGS sequence"/>
</dbReference>
<name>A0ABT1YZ73_9RHOB</name>
<dbReference type="Pfam" id="PF25989">
    <property type="entry name" value="YknX_C"/>
    <property type="match status" value="1"/>
</dbReference>
<dbReference type="RefSeq" id="WP_258293858.1">
    <property type="nucleotide sequence ID" value="NZ_JANKJG010000003.1"/>
</dbReference>
<dbReference type="InterPro" id="IPR006143">
    <property type="entry name" value="RND_pump_MFP"/>
</dbReference>
<dbReference type="InterPro" id="IPR058792">
    <property type="entry name" value="Beta-barrel_RND_2"/>
</dbReference>
<feature type="domain" description="Multidrug resistance protein MdtA-like barrel-sandwich hybrid" evidence="4">
    <location>
        <begin position="59"/>
        <end position="181"/>
    </location>
</feature>